<proteinExistence type="predicted"/>
<name>A0A1H9AQM9_9BACT</name>
<dbReference type="EMBL" id="FOFB01000002">
    <property type="protein sequence ID" value="SEP79122.1"/>
    <property type="molecule type" value="Genomic_DNA"/>
</dbReference>
<evidence type="ECO:0000313" key="2">
    <source>
        <dbReference type="Proteomes" id="UP000199021"/>
    </source>
</evidence>
<organism evidence="1 2">
    <name type="scientific">Neolewinella agarilytica</name>
    <dbReference type="NCBI Taxonomy" id="478744"/>
    <lineage>
        <taxon>Bacteria</taxon>
        <taxon>Pseudomonadati</taxon>
        <taxon>Bacteroidota</taxon>
        <taxon>Saprospiria</taxon>
        <taxon>Saprospirales</taxon>
        <taxon>Lewinellaceae</taxon>
        <taxon>Neolewinella</taxon>
    </lineage>
</organism>
<keyword evidence="2" id="KW-1185">Reference proteome</keyword>
<protein>
    <submittedName>
        <fullName evidence="1">Uncharacterized protein</fullName>
    </submittedName>
</protein>
<dbReference type="AlphaFoldDB" id="A0A1H9AQM9"/>
<accession>A0A1H9AQM9</accession>
<dbReference type="Proteomes" id="UP000199021">
    <property type="component" value="Unassembled WGS sequence"/>
</dbReference>
<evidence type="ECO:0000313" key="1">
    <source>
        <dbReference type="EMBL" id="SEP79122.1"/>
    </source>
</evidence>
<reference evidence="2" key="1">
    <citation type="submission" date="2016-10" db="EMBL/GenBank/DDBJ databases">
        <authorList>
            <person name="Varghese N."/>
            <person name="Submissions S."/>
        </authorList>
    </citation>
    <scope>NUCLEOTIDE SEQUENCE [LARGE SCALE GENOMIC DNA]</scope>
    <source>
        <strain evidence="2">DSM 24740</strain>
    </source>
</reference>
<sequence length="53" mass="5726">MGVNRQGNRNLSAETLKGPAIQRDALRSALPELAITLFESPTEVGGTNYSPQR</sequence>
<dbReference type="InParanoid" id="A0A1H9AQM9"/>
<gene>
    <name evidence="1" type="ORF">SAMN05444359_102194</name>
</gene>